<dbReference type="GeneID" id="25904048"/>
<dbReference type="EMBL" id="KQ241778">
    <property type="protein sequence ID" value="KNC84244.1"/>
    <property type="molecule type" value="Genomic_DNA"/>
</dbReference>
<dbReference type="SUPFAM" id="SSF49899">
    <property type="entry name" value="Concanavalin A-like lectins/glucanases"/>
    <property type="match status" value="1"/>
</dbReference>
<dbReference type="AlphaFoldDB" id="A0A0L0G5M1"/>
<name>A0A0L0G5M1_9EUKA</name>
<keyword evidence="1" id="KW-0812">Transmembrane</keyword>
<evidence type="ECO:0000256" key="1">
    <source>
        <dbReference type="SAM" id="Phobius"/>
    </source>
</evidence>
<evidence type="ECO:0000313" key="2">
    <source>
        <dbReference type="EMBL" id="KNC84244.1"/>
    </source>
</evidence>
<sequence length="786" mass="87094">MRKEEETLGSYIMPASGYVDNLRIYNVTRTQTEIQASMFGAGVIWEDITVNESAWLTQQQYAQALDDWQGSYMQVFLPQLSEEATQSILVGWPKAWTAAQRRKTGLIQSFDFNEDPYMLAASPKYTNLVNASPSQYNPDSMSSETSPFPLRGKLLYAISVTQTGDSVILVHCYHDNFTDCDFDPPIEREEYLTLSIAIEAGQRPKVDAARAIINTNANHYLQVFGADDAIPNEMTIQLFHKPFQHADGSIFARLMRLNGTNLPLSLSYRRSRIVLQVGGYELSRDMQLQATNVQAGIDPGYFYEACLLTFTTTLTATGDLKYEVIYVSTLDGNATTVMSEIAQLSHILAGQGYDGSNFETLGHSVYFGSGFMANSEGQLNPYRIYYGLMDDVKIWNRVLTLEEIKASRGIRETNNSPGLLAYVTFDQFPVGIVHNHTDNHVHFPVIYETVAGANETSSGVTGQAIGHKYGLTPIALYKNVGEYDQIQAPGISSNPASYVCDVSVDGYRDPCMDQLYQQVNNEIDVLILTIRTLPVFGTLLRRNLTELQVNDTVVLPLSDEGLALVLQAFSHFNGTHPLVEDEFFGSPLVYDAPATSGLDAFAYSVRSPTLASDFEYVIAQIQVLLPSPALTSAITSDCKDVDTMTFDQNDCIRLTFSTDVREVDMHGKSSVDQYITFSCDLGDSDYYGKWAYSSLYIIFKSVDANVPVPVYEVPCSVTVSNVNTDKQMTMPNSTVAMTGNWGVAQGIDHMTAIWMGGVLGLITIGMFIFVCFNRDHQAIRCTAVLS</sequence>
<dbReference type="Proteomes" id="UP000054560">
    <property type="component" value="Unassembled WGS sequence"/>
</dbReference>
<accession>A0A0L0G5M1</accession>
<feature type="transmembrane region" description="Helical" evidence="1">
    <location>
        <begin position="752"/>
        <end position="772"/>
    </location>
</feature>
<dbReference type="InterPro" id="IPR013320">
    <property type="entry name" value="ConA-like_dom_sf"/>
</dbReference>
<gene>
    <name evidence="2" type="ORF">SARC_03544</name>
</gene>
<dbReference type="Gene3D" id="2.60.120.200">
    <property type="match status" value="1"/>
</dbReference>
<keyword evidence="1" id="KW-0472">Membrane</keyword>
<protein>
    <submittedName>
        <fullName evidence="2">Uncharacterized protein</fullName>
    </submittedName>
</protein>
<proteinExistence type="predicted"/>
<organism evidence="2 3">
    <name type="scientific">Sphaeroforma arctica JP610</name>
    <dbReference type="NCBI Taxonomy" id="667725"/>
    <lineage>
        <taxon>Eukaryota</taxon>
        <taxon>Ichthyosporea</taxon>
        <taxon>Ichthyophonida</taxon>
        <taxon>Sphaeroforma</taxon>
    </lineage>
</organism>
<keyword evidence="3" id="KW-1185">Reference proteome</keyword>
<evidence type="ECO:0000313" key="3">
    <source>
        <dbReference type="Proteomes" id="UP000054560"/>
    </source>
</evidence>
<dbReference type="RefSeq" id="XP_014158146.1">
    <property type="nucleotide sequence ID" value="XM_014302671.1"/>
</dbReference>
<keyword evidence="1" id="KW-1133">Transmembrane helix</keyword>
<reference evidence="2 3" key="1">
    <citation type="submission" date="2011-02" db="EMBL/GenBank/DDBJ databases">
        <title>The Genome Sequence of Sphaeroforma arctica JP610.</title>
        <authorList>
            <consortium name="The Broad Institute Genome Sequencing Platform"/>
            <person name="Russ C."/>
            <person name="Cuomo C."/>
            <person name="Young S.K."/>
            <person name="Zeng Q."/>
            <person name="Gargeya S."/>
            <person name="Alvarado L."/>
            <person name="Berlin A."/>
            <person name="Chapman S.B."/>
            <person name="Chen Z."/>
            <person name="Freedman E."/>
            <person name="Gellesch M."/>
            <person name="Goldberg J."/>
            <person name="Griggs A."/>
            <person name="Gujja S."/>
            <person name="Heilman E."/>
            <person name="Heiman D."/>
            <person name="Howarth C."/>
            <person name="Mehta T."/>
            <person name="Neiman D."/>
            <person name="Pearson M."/>
            <person name="Roberts A."/>
            <person name="Saif S."/>
            <person name="Shea T."/>
            <person name="Shenoy N."/>
            <person name="Sisk P."/>
            <person name="Stolte C."/>
            <person name="Sykes S."/>
            <person name="White J."/>
            <person name="Yandava C."/>
            <person name="Burger G."/>
            <person name="Gray M.W."/>
            <person name="Holland P.W.H."/>
            <person name="King N."/>
            <person name="Lang F.B.F."/>
            <person name="Roger A.J."/>
            <person name="Ruiz-Trillo I."/>
            <person name="Haas B."/>
            <person name="Nusbaum C."/>
            <person name="Birren B."/>
        </authorList>
    </citation>
    <scope>NUCLEOTIDE SEQUENCE [LARGE SCALE GENOMIC DNA]</scope>
    <source>
        <strain evidence="2 3">JP610</strain>
    </source>
</reference>